<accession>A0AAV0CLA8</accession>
<dbReference type="InterPro" id="IPR004843">
    <property type="entry name" value="Calcineurin-like_PHP"/>
</dbReference>
<sequence>MLQLFTFQAIIYSFILGFILIVHSHDSRSNLRHSRREMDMPTEPVDSLQVPAGSPFKIALFADLHFGENAWTEWGPRQDVNSVLVMSAILDQEHPDFVIYLGDLITANNIPTKNASFYWDQAISPTRARGIPWASVFGNHDDMQFEWPMEWFSLSGVPPIQCPQNLSYPGGKEDCSFRGTTRLDLIKSEVECNTILSYSRSGPKDMWPSVSNYVLKLSLSSDPEPAVVYMYFLDSGGGSYPEVISKAQVEWFNHTAHELNPDARVPELMFWHIPSQEYQDAAAQLSQHKNCVGSMFGEKVAAQQAEMGIMELLEGRSSLMALFVGHNHGLDWCCPYKKLWLCYARHTGYGGYGNWDRGSRIIEITQRPFTLKSWVQMENGTVHSQVVLSSF</sequence>
<dbReference type="FunFam" id="3.60.21.10:FF:000172">
    <property type="entry name" value="Predicted protein"/>
    <property type="match status" value="1"/>
</dbReference>
<comment type="caution">
    <text evidence="3">The sequence shown here is derived from an EMBL/GenBank/DDBJ whole genome shotgun (WGS) entry which is preliminary data.</text>
</comment>
<dbReference type="PANTHER" id="PTHR32440:SF11">
    <property type="entry name" value="METALLOPHOSPHOESTERASE DOMAIN-CONTAINING PROTEIN"/>
    <property type="match status" value="1"/>
</dbReference>
<feature type="transmembrane region" description="Helical" evidence="1">
    <location>
        <begin position="6"/>
        <end position="25"/>
    </location>
</feature>
<dbReference type="PANTHER" id="PTHR32440">
    <property type="entry name" value="PHOSPHATASE DCR2-RELATED-RELATED"/>
    <property type="match status" value="1"/>
</dbReference>
<dbReference type="InterPro" id="IPR011230">
    <property type="entry name" value="PAP14/16/28/29"/>
</dbReference>
<dbReference type="Proteomes" id="UP001152523">
    <property type="component" value="Unassembled WGS sequence"/>
</dbReference>
<dbReference type="InterPro" id="IPR029052">
    <property type="entry name" value="Metallo-depent_PP-like"/>
</dbReference>
<dbReference type="AlphaFoldDB" id="A0AAV0CLA8"/>
<gene>
    <name evidence="3" type="ORF">CEPIT_LOCUS6846</name>
</gene>
<proteinExistence type="predicted"/>
<evidence type="ECO:0000313" key="3">
    <source>
        <dbReference type="EMBL" id="CAH9079323.1"/>
    </source>
</evidence>
<protein>
    <recommendedName>
        <fullName evidence="2">Calcineurin-like phosphoesterase domain-containing protein</fullName>
    </recommendedName>
</protein>
<organism evidence="3 4">
    <name type="scientific">Cuscuta epithymum</name>
    <dbReference type="NCBI Taxonomy" id="186058"/>
    <lineage>
        <taxon>Eukaryota</taxon>
        <taxon>Viridiplantae</taxon>
        <taxon>Streptophyta</taxon>
        <taxon>Embryophyta</taxon>
        <taxon>Tracheophyta</taxon>
        <taxon>Spermatophyta</taxon>
        <taxon>Magnoliopsida</taxon>
        <taxon>eudicotyledons</taxon>
        <taxon>Gunneridae</taxon>
        <taxon>Pentapetalae</taxon>
        <taxon>asterids</taxon>
        <taxon>lamiids</taxon>
        <taxon>Solanales</taxon>
        <taxon>Convolvulaceae</taxon>
        <taxon>Cuscuteae</taxon>
        <taxon>Cuscuta</taxon>
        <taxon>Cuscuta subgen. Cuscuta</taxon>
    </lineage>
</organism>
<dbReference type="PIRSF" id="PIRSF030250">
    <property type="entry name" value="Ptase_At2g46880"/>
    <property type="match status" value="1"/>
</dbReference>
<keyword evidence="1" id="KW-0812">Transmembrane</keyword>
<evidence type="ECO:0000256" key="1">
    <source>
        <dbReference type="SAM" id="Phobius"/>
    </source>
</evidence>
<dbReference type="Pfam" id="PF00149">
    <property type="entry name" value="Metallophos"/>
    <property type="match status" value="1"/>
</dbReference>
<keyword evidence="4" id="KW-1185">Reference proteome</keyword>
<dbReference type="EMBL" id="CAMAPF010000033">
    <property type="protein sequence ID" value="CAH9079323.1"/>
    <property type="molecule type" value="Genomic_DNA"/>
</dbReference>
<keyword evidence="1" id="KW-0472">Membrane</keyword>
<feature type="domain" description="Calcineurin-like phosphoesterase" evidence="2">
    <location>
        <begin position="56"/>
        <end position="171"/>
    </location>
</feature>
<keyword evidence="1" id="KW-1133">Transmembrane helix</keyword>
<evidence type="ECO:0000313" key="4">
    <source>
        <dbReference type="Proteomes" id="UP001152523"/>
    </source>
</evidence>
<dbReference type="GO" id="GO:0005737">
    <property type="term" value="C:cytoplasm"/>
    <property type="evidence" value="ECO:0007669"/>
    <property type="project" value="TreeGrafter"/>
</dbReference>
<reference evidence="3" key="1">
    <citation type="submission" date="2022-07" db="EMBL/GenBank/DDBJ databases">
        <authorList>
            <person name="Macas J."/>
            <person name="Novak P."/>
            <person name="Neumann P."/>
        </authorList>
    </citation>
    <scope>NUCLEOTIDE SEQUENCE</scope>
</reference>
<evidence type="ECO:0000259" key="2">
    <source>
        <dbReference type="Pfam" id="PF00149"/>
    </source>
</evidence>
<name>A0AAV0CLA8_9ASTE</name>
<dbReference type="SUPFAM" id="SSF56300">
    <property type="entry name" value="Metallo-dependent phosphatases"/>
    <property type="match status" value="1"/>
</dbReference>
<dbReference type="GO" id="GO:0016788">
    <property type="term" value="F:hydrolase activity, acting on ester bonds"/>
    <property type="evidence" value="ECO:0007669"/>
    <property type="project" value="TreeGrafter"/>
</dbReference>
<dbReference type="CDD" id="cd07383">
    <property type="entry name" value="MPP_Dcr2"/>
    <property type="match status" value="1"/>
</dbReference>
<dbReference type="Gene3D" id="3.60.21.10">
    <property type="match status" value="1"/>
</dbReference>